<protein>
    <submittedName>
        <fullName evidence="1">Concanavalin A-like lectin/glucanases superfamily</fullName>
    </submittedName>
</protein>
<dbReference type="Gene3D" id="2.60.120.200">
    <property type="match status" value="2"/>
</dbReference>
<reference evidence="1" key="1">
    <citation type="submission" date="2020-04" db="EMBL/GenBank/DDBJ databases">
        <authorList>
            <person name="Chiriac C."/>
            <person name="Salcher M."/>
            <person name="Ghai R."/>
            <person name="Kavagutti S V."/>
        </authorList>
    </citation>
    <scope>NUCLEOTIDE SEQUENCE</scope>
</reference>
<accession>A0A6J5NFZ5</accession>
<dbReference type="Pfam" id="PF13385">
    <property type="entry name" value="Laminin_G_3"/>
    <property type="match status" value="1"/>
</dbReference>
<dbReference type="GO" id="GO:0030246">
    <property type="term" value="F:carbohydrate binding"/>
    <property type="evidence" value="ECO:0007669"/>
    <property type="project" value="UniProtKB-KW"/>
</dbReference>
<dbReference type="EMBL" id="LR796679">
    <property type="protein sequence ID" value="CAB4158670.1"/>
    <property type="molecule type" value="Genomic_DNA"/>
</dbReference>
<gene>
    <name evidence="1" type="ORF">UFOVP712_18</name>
</gene>
<feature type="non-terminal residue" evidence="1">
    <location>
        <position position="917"/>
    </location>
</feature>
<name>A0A6J5NFZ5_9CAUD</name>
<evidence type="ECO:0000313" key="1">
    <source>
        <dbReference type="EMBL" id="CAB4158670.1"/>
    </source>
</evidence>
<dbReference type="SUPFAM" id="SSF49899">
    <property type="entry name" value="Concanavalin A-like lectins/glucanases"/>
    <property type="match status" value="2"/>
</dbReference>
<proteinExistence type="predicted"/>
<sequence length="917" mass="99438">MSRLHDKINSYAIETGIELDQAYSLPPTQTGTATDNNSAAWALIGGLSPTYQSTVGPLGGSGSWKFNVPAGGTAFSRVRTTSSTIVSALNDFNVSTGFWFKWNSFPTVNDVSGTVPVLVWNPLQTMGVGIDIGWSTTLNKFVYVLRYKAAPVYLEGTSDPLPTTEGWHYWAIRRSANPGVYEFYLDGQLVYTSETITSSSTTSTNFVFGLANPSPSVDLNINISNIYIAPYSTIDATDITEIYDVGITTLVTADPATADALAVDPVLTTEIAINITETPATADALMVDPVLDVQINILVEETPATASSNSLDPSIIADKEFVFNALPAESNFYLLLPSWSPPPPAPLYTLPGSLRDKIATYPIEYGVEFGAKTGSPGTDVSVYGSRTISGTTTFQNFSSPVYTYSTDGAPASDANSYLLGPSNSESRQFYPYSSTLAPSIRPIWQDFNYTIGAWFKFDSLPTGTDIFAKPIIRIRTGATELTRGGEFAFYVSGSSNATSPSKFTYSFNNRSTSDPIYVVGPTLNTTDWYYLAIRRTSATNINNFEVYLNGQLVDTKTNTDTTVYHELQLNTGVNGYKIQNLHMATASALTPYEIGQIWLAGTTQEPATPVNAIYPPEPIYVNATIVDGTYIATRPDSVNVATSFPVDALMVLPAWSNATESRYSADVIELDATLGDNIGLDTFADKIVPSEALTATIDIVDPLLSRFAFAGSALFVDPVVSVAPNYLALVKNLDPVFYIQDGQSTPQQLGSWPVSGWQIDDMLTNISSGEEMTSVGNGKSWQAVSNFSGDLPIVRAIVPDYMQRRADLYATRSLSLEMWYYSLAAGTNAGTRVESGPLFTDGTTQIAEAFDFWGNSETGPASNTHLLIGDLIKNYDFVGEGANAYATWRAYYGQPKRNSWNHVVVTYEPLPSPTQVR</sequence>
<dbReference type="InterPro" id="IPR013320">
    <property type="entry name" value="ConA-like_dom_sf"/>
</dbReference>
<organism evidence="1">
    <name type="scientific">uncultured Caudovirales phage</name>
    <dbReference type="NCBI Taxonomy" id="2100421"/>
    <lineage>
        <taxon>Viruses</taxon>
        <taxon>Duplodnaviria</taxon>
        <taxon>Heunggongvirae</taxon>
        <taxon>Uroviricota</taxon>
        <taxon>Caudoviricetes</taxon>
        <taxon>Peduoviridae</taxon>
        <taxon>Maltschvirus</taxon>
        <taxon>Maltschvirus maltsch</taxon>
    </lineage>
</organism>
<keyword evidence="1" id="KW-0430">Lectin</keyword>